<dbReference type="SUPFAM" id="SSF52540">
    <property type="entry name" value="P-loop containing nucleoside triphosphate hydrolases"/>
    <property type="match status" value="1"/>
</dbReference>
<protein>
    <recommendedName>
        <fullName evidence="8">Shikimate kinase</fullName>
    </recommendedName>
</protein>
<sequence length="87" mass="9112">MGCGKTTVGRAVAGELGFEFVDTDALVEAEAGIPVSEIFANAGEETFRKLEREAIASLETRRGLVIATGGGTVTFSENLASIKRHAL</sequence>
<evidence type="ECO:0000256" key="3">
    <source>
        <dbReference type="ARBA" id="ARBA00022741"/>
    </source>
</evidence>
<dbReference type="Gene3D" id="3.40.50.300">
    <property type="entry name" value="P-loop containing nucleotide triphosphate hydrolases"/>
    <property type="match status" value="1"/>
</dbReference>
<proteinExistence type="predicted"/>
<evidence type="ECO:0000256" key="4">
    <source>
        <dbReference type="ARBA" id="ARBA00022777"/>
    </source>
</evidence>
<dbReference type="GO" id="GO:0009073">
    <property type="term" value="P:aromatic amino acid family biosynthetic process"/>
    <property type="evidence" value="ECO:0007669"/>
    <property type="project" value="UniProtKB-KW"/>
</dbReference>
<dbReference type="InterPro" id="IPR023000">
    <property type="entry name" value="Shikimate_kinase_CS"/>
</dbReference>
<reference evidence="7" key="1">
    <citation type="submission" date="2018-05" db="EMBL/GenBank/DDBJ databases">
        <authorList>
            <person name="Lanie J.A."/>
            <person name="Ng W.-L."/>
            <person name="Kazmierczak K.M."/>
            <person name="Andrzejewski T.M."/>
            <person name="Davidsen T.M."/>
            <person name="Wayne K.J."/>
            <person name="Tettelin H."/>
            <person name="Glass J.I."/>
            <person name="Rusch D."/>
            <person name="Podicherti R."/>
            <person name="Tsui H.-C.T."/>
            <person name="Winkler M.E."/>
        </authorList>
    </citation>
    <scope>NUCLEOTIDE SEQUENCE</scope>
</reference>
<evidence type="ECO:0000256" key="5">
    <source>
        <dbReference type="ARBA" id="ARBA00022840"/>
    </source>
</evidence>
<dbReference type="InterPro" id="IPR027417">
    <property type="entry name" value="P-loop_NTPase"/>
</dbReference>
<evidence type="ECO:0008006" key="8">
    <source>
        <dbReference type="Google" id="ProtNLM"/>
    </source>
</evidence>
<gene>
    <name evidence="7" type="ORF">METZ01_LOCUS384044</name>
</gene>
<dbReference type="GO" id="GO:0005524">
    <property type="term" value="F:ATP binding"/>
    <property type="evidence" value="ECO:0007669"/>
    <property type="project" value="UniProtKB-KW"/>
</dbReference>
<keyword evidence="5" id="KW-0067">ATP-binding</keyword>
<keyword evidence="1" id="KW-0028">Amino-acid biosynthesis</keyword>
<dbReference type="PRINTS" id="PR01100">
    <property type="entry name" value="SHIKIMTKNASE"/>
</dbReference>
<dbReference type="Pfam" id="PF01202">
    <property type="entry name" value="SKI"/>
    <property type="match status" value="1"/>
</dbReference>
<dbReference type="PANTHER" id="PTHR21087:SF16">
    <property type="entry name" value="SHIKIMATE KINASE 1, CHLOROPLASTIC"/>
    <property type="match status" value="1"/>
</dbReference>
<dbReference type="AlphaFoldDB" id="A0A382UA83"/>
<feature type="non-terminal residue" evidence="7">
    <location>
        <position position="87"/>
    </location>
</feature>
<accession>A0A382UA83</accession>
<dbReference type="PANTHER" id="PTHR21087">
    <property type="entry name" value="SHIKIMATE KINASE"/>
    <property type="match status" value="1"/>
</dbReference>
<dbReference type="PROSITE" id="PS01128">
    <property type="entry name" value="SHIKIMATE_KINASE"/>
    <property type="match status" value="1"/>
</dbReference>
<dbReference type="EMBL" id="UINC01142698">
    <property type="protein sequence ID" value="SVD31190.1"/>
    <property type="molecule type" value="Genomic_DNA"/>
</dbReference>
<dbReference type="GO" id="GO:0005829">
    <property type="term" value="C:cytosol"/>
    <property type="evidence" value="ECO:0007669"/>
    <property type="project" value="TreeGrafter"/>
</dbReference>
<dbReference type="GO" id="GO:0008652">
    <property type="term" value="P:amino acid biosynthetic process"/>
    <property type="evidence" value="ECO:0007669"/>
    <property type="project" value="UniProtKB-KW"/>
</dbReference>
<keyword evidence="4" id="KW-0418">Kinase</keyword>
<dbReference type="InterPro" id="IPR031322">
    <property type="entry name" value="Shikimate/glucono_kinase"/>
</dbReference>
<organism evidence="7">
    <name type="scientific">marine metagenome</name>
    <dbReference type="NCBI Taxonomy" id="408172"/>
    <lineage>
        <taxon>unclassified sequences</taxon>
        <taxon>metagenomes</taxon>
        <taxon>ecological metagenomes</taxon>
    </lineage>
</organism>
<evidence type="ECO:0000256" key="2">
    <source>
        <dbReference type="ARBA" id="ARBA00022679"/>
    </source>
</evidence>
<keyword evidence="6" id="KW-0057">Aromatic amino acid biosynthesis</keyword>
<name>A0A382UA83_9ZZZZ</name>
<dbReference type="GO" id="GO:0004765">
    <property type="term" value="F:shikimate kinase activity"/>
    <property type="evidence" value="ECO:0007669"/>
    <property type="project" value="TreeGrafter"/>
</dbReference>
<keyword evidence="2" id="KW-0808">Transferase</keyword>
<evidence type="ECO:0000256" key="6">
    <source>
        <dbReference type="ARBA" id="ARBA00023141"/>
    </source>
</evidence>
<evidence type="ECO:0000256" key="1">
    <source>
        <dbReference type="ARBA" id="ARBA00022605"/>
    </source>
</evidence>
<evidence type="ECO:0000313" key="7">
    <source>
        <dbReference type="EMBL" id="SVD31190.1"/>
    </source>
</evidence>
<keyword evidence="3" id="KW-0547">Nucleotide-binding</keyword>